<keyword evidence="3" id="KW-1185">Reference proteome</keyword>
<dbReference type="STRING" id="446470.Snas_1230"/>
<evidence type="ECO:0000313" key="2">
    <source>
        <dbReference type="EMBL" id="ADD40940.1"/>
    </source>
</evidence>
<evidence type="ECO:0000313" key="3">
    <source>
        <dbReference type="Proteomes" id="UP000000844"/>
    </source>
</evidence>
<accession>D3QBC3</accession>
<evidence type="ECO:0000256" key="1">
    <source>
        <dbReference type="SAM" id="MobiDB-lite"/>
    </source>
</evidence>
<dbReference type="Gene3D" id="3.30.70.1230">
    <property type="entry name" value="Nucleotide cyclase"/>
    <property type="match status" value="1"/>
</dbReference>
<dbReference type="EMBL" id="CP001778">
    <property type="protein sequence ID" value="ADD40940.1"/>
    <property type="molecule type" value="Genomic_DNA"/>
</dbReference>
<dbReference type="OrthoDB" id="4553959at2"/>
<proteinExistence type="predicted"/>
<dbReference type="AlphaFoldDB" id="D3QBC3"/>
<dbReference type="eggNOG" id="COG2114">
    <property type="taxonomic scope" value="Bacteria"/>
</dbReference>
<dbReference type="RefSeq" id="WP_013016511.1">
    <property type="nucleotide sequence ID" value="NC_013947.1"/>
</dbReference>
<feature type="region of interest" description="Disordered" evidence="1">
    <location>
        <begin position="199"/>
        <end position="256"/>
    </location>
</feature>
<dbReference type="KEGG" id="sna:Snas_1230"/>
<sequence>MRPLDTMMRRLMFSADMQTYSAKDHVAQYEAQQQFSHALTEAATEAGLSDADWISQSSGDGRLAILPADTSETAVVGTFAHHLDNSLRAYNRHRAEAAKVRIRMAVHEGVVHVGDNGFVSQAVNTVSHLCDSRALRDALSAFPDAGLALLVSERIYHDVIAHQYQGIRRDRFREVRVPTKHGVAMNAWICVLNEDINQVEPPEPTADPEPSGPQAPPPTAVTPKDGTWNFGDIHATGATAFGPNASAHQYGAGHDR</sequence>
<dbReference type="SUPFAM" id="SSF55073">
    <property type="entry name" value="Nucleotide cyclase"/>
    <property type="match status" value="1"/>
</dbReference>
<reference evidence="2 3" key="1">
    <citation type="journal article" date="2009" name="Stand. Genomic Sci.">
        <title>Complete genome sequence of Stackebrandtia nassauensis type strain (LLR-40K-21).</title>
        <authorList>
            <person name="Munk C."/>
            <person name="Lapidus A."/>
            <person name="Copeland A."/>
            <person name="Jando M."/>
            <person name="Mayilraj S."/>
            <person name="Glavina Del Rio T."/>
            <person name="Nolan M."/>
            <person name="Chen F."/>
            <person name="Lucas S."/>
            <person name="Tice H."/>
            <person name="Cheng J.F."/>
            <person name="Han C."/>
            <person name="Detter J.C."/>
            <person name="Bruce D."/>
            <person name="Goodwin L."/>
            <person name="Chain P."/>
            <person name="Pitluck S."/>
            <person name="Goker M."/>
            <person name="Ovchinikova G."/>
            <person name="Pati A."/>
            <person name="Ivanova N."/>
            <person name="Mavromatis K."/>
            <person name="Chen A."/>
            <person name="Palaniappan K."/>
            <person name="Land M."/>
            <person name="Hauser L."/>
            <person name="Chang Y.J."/>
            <person name="Jeffries C.D."/>
            <person name="Bristow J."/>
            <person name="Eisen J.A."/>
            <person name="Markowitz V."/>
            <person name="Hugenholtz P."/>
            <person name="Kyrpides N.C."/>
            <person name="Klenk H.P."/>
        </authorList>
    </citation>
    <scope>NUCLEOTIDE SEQUENCE [LARGE SCALE GENOMIC DNA]</scope>
    <source>
        <strain evidence="3">DSM 44728 / CIP 108903 / NRRL B-16338 / NBRC 102104 / LLR-40K-21</strain>
    </source>
</reference>
<organism evidence="2 3">
    <name type="scientific">Stackebrandtia nassauensis (strain DSM 44728 / CIP 108903 / NRRL B-16338 / NBRC 102104 / LLR-40K-21)</name>
    <dbReference type="NCBI Taxonomy" id="446470"/>
    <lineage>
        <taxon>Bacteria</taxon>
        <taxon>Bacillati</taxon>
        <taxon>Actinomycetota</taxon>
        <taxon>Actinomycetes</taxon>
        <taxon>Glycomycetales</taxon>
        <taxon>Glycomycetaceae</taxon>
        <taxon>Stackebrandtia</taxon>
    </lineage>
</organism>
<protein>
    <recommendedName>
        <fullName evidence="4">Guanylate cyclase domain-containing protein</fullName>
    </recommendedName>
</protein>
<dbReference type="HOGENOM" id="CLU_085079_0_0_11"/>
<evidence type="ECO:0008006" key="4">
    <source>
        <dbReference type="Google" id="ProtNLM"/>
    </source>
</evidence>
<feature type="compositionally biased region" description="Pro residues" evidence="1">
    <location>
        <begin position="201"/>
        <end position="220"/>
    </location>
</feature>
<name>D3QBC3_STANL</name>
<dbReference type="InterPro" id="IPR029787">
    <property type="entry name" value="Nucleotide_cyclase"/>
</dbReference>
<dbReference type="Proteomes" id="UP000000844">
    <property type="component" value="Chromosome"/>
</dbReference>
<gene>
    <name evidence="2" type="ordered locus">Snas_1230</name>
</gene>